<feature type="domain" description="Thioredoxin" evidence="1">
    <location>
        <begin position="35"/>
        <end position="192"/>
    </location>
</feature>
<proteinExistence type="predicted"/>
<dbReference type="EMBL" id="REFC01000016">
    <property type="protein sequence ID" value="RMA56790.1"/>
    <property type="molecule type" value="Genomic_DNA"/>
</dbReference>
<evidence type="ECO:0000313" key="2">
    <source>
        <dbReference type="EMBL" id="RMA56790.1"/>
    </source>
</evidence>
<dbReference type="PANTHER" id="PTHR43640:SF1">
    <property type="entry name" value="THIOREDOXIN-DEPENDENT PEROXIREDOXIN"/>
    <property type="match status" value="1"/>
</dbReference>
<dbReference type="GO" id="GO:0016491">
    <property type="term" value="F:oxidoreductase activity"/>
    <property type="evidence" value="ECO:0007669"/>
    <property type="project" value="InterPro"/>
</dbReference>
<gene>
    <name evidence="2" type="ORF">BXY75_3309</name>
</gene>
<dbReference type="PROSITE" id="PS51352">
    <property type="entry name" value="THIOREDOXIN_2"/>
    <property type="match status" value="1"/>
</dbReference>
<comment type="caution">
    <text evidence="2">The sequence shown here is derived from an EMBL/GenBank/DDBJ whole genome shotgun (WGS) entry which is preliminary data.</text>
</comment>
<dbReference type="InterPro" id="IPR036249">
    <property type="entry name" value="Thioredoxin-like_sf"/>
</dbReference>
<protein>
    <submittedName>
        <fullName evidence="2">AhpC/TSA family protein</fullName>
    </submittedName>
</protein>
<dbReference type="InterPro" id="IPR000866">
    <property type="entry name" value="AhpC/TSA"/>
</dbReference>
<dbReference type="InterPro" id="IPR013766">
    <property type="entry name" value="Thioredoxin_domain"/>
</dbReference>
<accession>A0A3L9YBQ6</accession>
<keyword evidence="3" id="KW-1185">Reference proteome</keyword>
<dbReference type="CDD" id="cd02969">
    <property type="entry name" value="PRX_like1"/>
    <property type="match status" value="1"/>
</dbReference>
<sequence length="210" mass="22960">MKTKSIITLVAIAVFGMLAFSSFKSENNNAAAEGYAIGDLATDFKLLNVDGKMVSLSDYKSAKGFIVIFTCNTCPYAVASEDRIIALDQEFKDKGFPVIAINPNNPSVQPDDTYELMKEKAKDKGFTFPYLFDAKDKVYAKYGASKTPHVYLLQKEEAGNVVKYIGAIDDNVRSASLAKERFLANAINELLDGKPVSLKETKAIGCSIKV</sequence>
<evidence type="ECO:0000259" key="1">
    <source>
        <dbReference type="PROSITE" id="PS51352"/>
    </source>
</evidence>
<reference evidence="2 3" key="1">
    <citation type="submission" date="2018-10" db="EMBL/GenBank/DDBJ databases">
        <title>Genomic Encyclopedia of Archaeal and Bacterial Type Strains, Phase II (KMG-II): from individual species to whole genera.</title>
        <authorList>
            <person name="Goeker M."/>
        </authorList>
    </citation>
    <scope>NUCLEOTIDE SEQUENCE [LARGE SCALE GENOMIC DNA]</scope>
    <source>
        <strain evidence="2 3">DSM 23424</strain>
    </source>
</reference>
<dbReference type="Gene3D" id="3.40.30.10">
    <property type="entry name" value="Glutaredoxin"/>
    <property type="match status" value="1"/>
</dbReference>
<dbReference type="GO" id="GO:0016209">
    <property type="term" value="F:antioxidant activity"/>
    <property type="evidence" value="ECO:0007669"/>
    <property type="project" value="InterPro"/>
</dbReference>
<name>A0A3L9YBQ6_9FLAO</name>
<dbReference type="AlphaFoldDB" id="A0A3L9YBQ6"/>
<dbReference type="Pfam" id="PF00578">
    <property type="entry name" value="AhpC-TSA"/>
    <property type="match status" value="1"/>
</dbReference>
<evidence type="ECO:0000313" key="3">
    <source>
        <dbReference type="Proteomes" id="UP000271339"/>
    </source>
</evidence>
<organism evidence="2 3">
    <name type="scientific">Ulvibacter antarcticus</name>
    <dbReference type="NCBI Taxonomy" id="442714"/>
    <lineage>
        <taxon>Bacteria</taxon>
        <taxon>Pseudomonadati</taxon>
        <taxon>Bacteroidota</taxon>
        <taxon>Flavobacteriia</taxon>
        <taxon>Flavobacteriales</taxon>
        <taxon>Flavobacteriaceae</taxon>
        <taxon>Ulvibacter</taxon>
    </lineage>
</organism>
<dbReference type="PANTHER" id="PTHR43640">
    <property type="entry name" value="OS07G0260300 PROTEIN"/>
    <property type="match status" value="1"/>
</dbReference>
<dbReference type="OrthoDB" id="9809746at2"/>
<dbReference type="SUPFAM" id="SSF52833">
    <property type="entry name" value="Thioredoxin-like"/>
    <property type="match status" value="1"/>
</dbReference>
<dbReference type="InterPro" id="IPR047262">
    <property type="entry name" value="PRX-like1"/>
</dbReference>
<dbReference type="Proteomes" id="UP000271339">
    <property type="component" value="Unassembled WGS sequence"/>
</dbReference>
<dbReference type="RefSeq" id="WP_121908825.1">
    <property type="nucleotide sequence ID" value="NZ_REFC01000016.1"/>
</dbReference>